<feature type="compositionally biased region" description="Acidic residues" evidence="2">
    <location>
        <begin position="8"/>
        <end position="24"/>
    </location>
</feature>
<evidence type="ECO:0000313" key="4">
    <source>
        <dbReference type="Proteomes" id="UP001153269"/>
    </source>
</evidence>
<name>A0A9N7UAV5_PLEPL</name>
<dbReference type="Proteomes" id="UP001153269">
    <property type="component" value="Unassembled WGS sequence"/>
</dbReference>
<evidence type="ECO:0000256" key="1">
    <source>
        <dbReference type="SAM" id="Coils"/>
    </source>
</evidence>
<feature type="coiled-coil region" evidence="1">
    <location>
        <begin position="72"/>
        <end position="99"/>
    </location>
</feature>
<accession>A0A9N7UAV5</accession>
<gene>
    <name evidence="3" type="ORF">PLEPLA_LOCUS16390</name>
</gene>
<reference evidence="3" key="1">
    <citation type="submission" date="2020-03" db="EMBL/GenBank/DDBJ databases">
        <authorList>
            <person name="Weist P."/>
        </authorList>
    </citation>
    <scope>NUCLEOTIDE SEQUENCE</scope>
</reference>
<feature type="region of interest" description="Disordered" evidence="2">
    <location>
        <begin position="1"/>
        <end position="24"/>
    </location>
</feature>
<organism evidence="3 4">
    <name type="scientific">Pleuronectes platessa</name>
    <name type="common">European plaice</name>
    <dbReference type="NCBI Taxonomy" id="8262"/>
    <lineage>
        <taxon>Eukaryota</taxon>
        <taxon>Metazoa</taxon>
        <taxon>Chordata</taxon>
        <taxon>Craniata</taxon>
        <taxon>Vertebrata</taxon>
        <taxon>Euteleostomi</taxon>
        <taxon>Actinopterygii</taxon>
        <taxon>Neopterygii</taxon>
        <taxon>Teleostei</taxon>
        <taxon>Neoteleostei</taxon>
        <taxon>Acanthomorphata</taxon>
        <taxon>Carangaria</taxon>
        <taxon>Pleuronectiformes</taxon>
        <taxon>Pleuronectoidei</taxon>
        <taxon>Pleuronectidae</taxon>
        <taxon>Pleuronectes</taxon>
    </lineage>
</organism>
<evidence type="ECO:0000256" key="2">
    <source>
        <dbReference type="SAM" id="MobiDB-lite"/>
    </source>
</evidence>
<dbReference type="EMBL" id="CADEAL010001052">
    <property type="protein sequence ID" value="CAB1428424.1"/>
    <property type="molecule type" value="Genomic_DNA"/>
</dbReference>
<sequence length="125" mass="14827">MPLKVSEDSESYSDGDEETWQPENWEEEIETLSTTGIPTETTGQNQEEYLHRYYKELQEAHIIKQQRFALELQAERRTNEPLQDELEKLRASYNEISKRYEADNLRSKQQATHLKAELENKVKSH</sequence>
<proteinExistence type="predicted"/>
<comment type="caution">
    <text evidence="3">The sequence shown here is derived from an EMBL/GenBank/DDBJ whole genome shotgun (WGS) entry which is preliminary data.</text>
</comment>
<keyword evidence="1" id="KW-0175">Coiled coil</keyword>
<dbReference type="AlphaFoldDB" id="A0A9N7UAV5"/>
<evidence type="ECO:0000313" key="3">
    <source>
        <dbReference type="EMBL" id="CAB1428424.1"/>
    </source>
</evidence>
<protein>
    <submittedName>
        <fullName evidence="3">Uncharacterized protein</fullName>
    </submittedName>
</protein>
<keyword evidence="4" id="KW-1185">Reference proteome</keyword>